<organism evidence="2 3">
    <name type="scientific">Alicyclobacillus dauci</name>
    <dbReference type="NCBI Taxonomy" id="1475485"/>
    <lineage>
        <taxon>Bacteria</taxon>
        <taxon>Bacillati</taxon>
        <taxon>Bacillota</taxon>
        <taxon>Bacilli</taxon>
        <taxon>Bacillales</taxon>
        <taxon>Alicyclobacillaceae</taxon>
        <taxon>Alicyclobacillus</taxon>
    </lineage>
</organism>
<dbReference type="InterPro" id="IPR029069">
    <property type="entry name" value="HotDog_dom_sf"/>
</dbReference>
<dbReference type="InterPro" id="IPR016709">
    <property type="entry name" value="HadA-like"/>
</dbReference>
<evidence type="ECO:0000313" key="3">
    <source>
        <dbReference type="Proteomes" id="UP001164803"/>
    </source>
</evidence>
<dbReference type="Gene3D" id="3.10.129.10">
    <property type="entry name" value="Hotdog Thioesterase"/>
    <property type="match status" value="1"/>
</dbReference>
<dbReference type="PIRSF" id="PIRSF018072">
    <property type="entry name" value="UCP018072"/>
    <property type="match status" value="1"/>
</dbReference>
<evidence type="ECO:0000313" key="2">
    <source>
        <dbReference type="EMBL" id="WAH36206.1"/>
    </source>
</evidence>
<dbReference type="Pfam" id="PF13452">
    <property type="entry name" value="FAS1_DH_region"/>
    <property type="match status" value="1"/>
</dbReference>
<feature type="domain" description="FAS1-like dehydratase" evidence="1">
    <location>
        <begin position="18"/>
        <end position="149"/>
    </location>
</feature>
<reference evidence="2" key="1">
    <citation type="submission" date="2022-08" db="EMBL/GenBank/DDBJ databases">
        <title>Alicyclobacillus dauci DSM2870, complete genome.</title>
        <authorList>
            <person name="Wang Q."/>
            <person name="Cai R."/>
            <person name="Wang Z."/>
        </authorList>
    </citation>
    <scope>NUCLEOTIDE SEQUENCE</scope>
    <source>
        <strain evidence="2">DSM 28700</strain>
    </source>
</reference>
<dbReference type="EMBL" id="CP104064">
    <property type="protein sequence ID" value="WAH36206.1"/>
    <property type="molecule type" value="Genomic_DNA"/>
</dbReference>
<name>A0ABY6Z1W3_9BACL</name>
<dbReference type="SUPFAM" id="SSF54637">
    <property type="entry name" value="Thioesterase/thiol ester dehydrase-isomerase"/>
    <property type="match status" value="1"/>
</dbReference>
<dbReference type="RefSeq" id="WP_268043526.1">
    <property type="nucleotide sequence ID" value="NZ_CP104064.1"/>
</dbReference>
<proteinExistence type="predicted"/>
<dbReference type="Proteomes" id="UP001164803">
    <property type="component" value="Chromosome"/>
</dbReference>
<protein>
    <submittedName>
        <fullName evidence="2">MaoC family dehydratase N-terminal domain-containing protein</fullName>
    </submittedName>
</protein>
<dbReference type="CDD" id="cd03441">
    <property type="entry name" value="R_hydratase_like"/>
    <property type="match status" value="1"/>
</dbReference>
<keyword evidence="3" id="KW-1185">Reference proteome</keyword>
<evidence type="ECO:0000259" key="1">
    <source>
        <dbReference type="Pfam" id="PF13452"/>
    </source>
</evidence>
<gene>
    <name evidence="2" type="ORF">NZD86_18465</name>
</gene>
<sequence length="159" mass="18623">MKKRQRCSGEVRRLIDKSLIGQKHGPLTFDVEKGAIRAFAEAIGSQNPLYYDESHAKSQGYPSLLAPFTFPTTFRPRKEQEVEWYQNLDRSKILHAEQEYQYDRRLFGGEQITCYEKVIDVYEKQGKSGKMTFIVRDREGFDSNGERVFVDRFTLVVRE</sequence>
<dbReference type="InterPro" id="IPR039569">
    <property type="entry name" value="FAS1-like_DH_region"/>
</dbReference>
<accession>A0ABY6Z1W3</accession>